<dbReference type="PROSITE" id="PS51375">
    <property type="entry name" value="PPR"/>
    <property type="match status" value="8"/>
</dbReference>
<dbReference type="Pfam" id="PF13041">
    <property type="entry name" value="PPR_2"/>
    <property type="match status" value="2"/>
</dbReference>
<dbReference type="PANTHER" id="PTHR47938">
    <property type="entry name" value="RESPIRATORY COMPLEX I CHAPERONE (CIA84), PUTATIVE (AFU_ORTHOLOGUE AFUA_2G06020)-RELATED"/>
    <property type="match status" value="1"/>
</dbReference>
<keyword evidence="2" id="KW-0677">Repeat</keyword>
<dbReference type="GO" id="GO:0003729">
    <property type="term" value="F:mRNA binding"/>
    <property type="evidence" value="ECO:0007669"/>
    <property type="project" value="TreeGrafter"/>
</dbReference>
<feature type="repeat" description="PPR" evidence="3">
    <location>
        <begin position="568"/>
        <end position="602"/>
    </location>
</feature>
<evidence type="ECO:0000313" key="4">
    <source>
        <dbReference type="EMBL" id="BAT83188.1"/>
    </source>
</evidence>
<dbReference type="Pfam" id="PF01535">
    <property type="entry name" value="PPR"/>
    <property type="match status" value="1"/>
</dbReference>
<feature type="repeat" description="PPR" evidence="3">
    <location>
        <begin position="498"/>
        <end position="532"/>
    </location>
</feature>
<evidence type="ECO:0000256" key="2">
    <source>
        <dbReference type="ARBA" id="ARBA00022737"/>
    </source>
</evidence>
<reference evidence="4 5" key="1">
    <citation type="journal article" date="2015" name="Sci. Rep.">
        <title>The power of single molecule real-time sequencing technology in the de novo assembly of a eukaryotic genome.</title>
        <authorList>
            <person name="Sakai H."/>
            <person name="Naito K."/>
            <person name="Ogiso-Tanaka E."/>
            <person name="Takahashi Y."/>
            <person name="Iseki K."/>
            <person name="Muto C."/>
            <person name="Satou K."/>
            <person name="Teruya K."/>
            <person name="Shiroma A."/>
            <person name="Shimoji M."/>
            <person name="Hirano T."/>
            <person name="Itoh T."/>
            <person name="Kaga A."/>
            <person name="Tomooka N."/>
        </authorList>
    </citation>
    <scope>NUCLEOTIDE SEQUENCE [LARGE SCALE GENOMIC DNA]</scope>
    <source>
        <strain evidence="5">cv. Shumari</strain>
    </source>
</reference>
<evidence type="ECO:0000256" key="1">
    <source>
        <dbReference type="ARBA" id="ARBA00007626"/>
    </source>
</evidence>
<dbReference type="OrthoDB" id="185373at2759"/>
<dbReference type="Pfam" id="PF13812">
    <property type="entry name" value="PPR_3"/>
    <property type="match status" value="3"/>
</dbReference>
<keyword evidence="5" id="KW-1185">Reference proteome</keyword>
<feature type="repeat" description="PPR" evidence="3">
    <location>
        <begin position="739"/>
        <end position="773"/>
    </location>
</feature>
<organism evidence="4 5">
    <name type="scientific">Vigna angularis var. angularis</name>
    <dbReference type="NCBI Taxonomy" id="157739"/>
    <lineage>
        <taxon>Eukaryota</taxon>
        <taxon>Viridiplantae</taxon>
        <taxon>Streptophyta</taxon>
        <taxon>Embryophyta</taxon>
        <taxon>Tracheophyta</taxon>
        <taxon>Spermatophyta</taxon>
        <taxon>Magnoliopsida</taxon>
        <taxon>eudicotyledons</taxon>
        <taxon>Gunneridae</taxon>
        <taxon>Pentapetalae</taxon>
        <taxon>rosids</taxon>
        <taxon>fabids</taxon>
        <taxon>Fabales</taxon>
        <taxon>Fabaceae</taxon>
        <taxon>Papilionoideae</taxon>
        <taxon>50 kb inversion clade</taxon>
        <taxon>NPAAA clade</taxon>
        <taxon>indigoferoid/millettioid clade</taxon>
        <taxon>Phaseoleae</taxon>
        <taxon>Vigna</taxon>
    </lineage>
</organism>
<sequence length="789" mass="89498">MDMPLLLSFPFQFHTYLLKLSYSPSLSAPIRTKAYVKTRDRYLGIVFLSQPKYSNGSAGFHESPPKPRDLVHAVVDSGLWEQEEERVADIVYERREIVDANSFLSKKELPPWGEVELEDGDDGIEGRGQFDTTIVSKDELCPWGEVELEEQEEEDDDDDDVDVDDDIIEVREEFGTSIVSKEGLHPELDDNNGNDKRIEGINSYFVSNKELIPWGVVKDDEEDDGNNNGNDNAERRAHFVANKKLPTTTEADDGDHDFDYNNDDAVERITNGDTYFVAKKELPPWGGAQDDNAVSNNAERRANGDVYIGAKKELAPWGEADDGGHLYSRHVETTLSASEGTGLIMEQGAIFLEEMDENVLSNRIVVLSRTNKIRSAMEYFRSMELSGLSPNIHACNSLVSSLFRNGWYDDCLKVFNFTRAKGITTGHTYSLILMAHAKAHGCDSALRFFRELESECDVEKDFDAIVYNTMVSICRNVDNWYEIEKLWKSMKENGCAGTCVTYRLLINSFVRCDQSDLAFYAYREMVQKGFEPDNNILNAIIGVCAKEGKWDAALSVFKTMLKGELKPNLVACNALINSLGRAGELKQAFQIYNTMKSLDLKPDAYTFNALLSSLNKANRHHKALELFEMIERDQTSQFNIHLYNTVLVSCSKLRLWERAIEILWQMEASGLSNLTMSYNLVIRTCELARKSAIALQVYKHMVHQKCSPNLFTYLSVVRCCVRGNLWENLEEILNQNMPNATLYNAAIQGLCLRCNVNLANKVYTKMLESGLQPDVKTQVLMLRMIRKRK</sequence>
<feature type="repeat" description="PPR" evidence="3">
    <location>
        <begin position="603"/>
        <end position="637"/>
    </location>
</feature>
<dbReference type="PANTHER" id="PTHR47938:SF16">
    <property type="entry name" value="PENTACOTRIPEPTIDE-REPEAT REGION OF PRORP DOMAIN-CONTAINING PROTEIN"/>
    <property type="match status" value="1"/>
</dbReference>
<accession>A0A0S3RRI4</accession>
<feature type="repeat" description="PPR" evidence="3">
    <location>
        <begin position="391"/>
        <end position="425"/>
    </location>
</feature>
<dbReference type="Gene3D" id="1.25.40.10">
    <property type="entry name" value="Tetratricopeptide repeat domain"/>
    <property type="match status" value="5"/>
</dbReference>
<dbReference type="NCBIfam" id="TIGR00756">
    <property type="entry name" value="PPR"/>
    <property type="match status" value="7"/>
</dbReference>
<dbReference type="AlphaFoldDB" id="A0A0S3RRI4"/>
<gene>
    <name evidence="4" type="primary">Vigan.04G030200</name>
    <name evidence="4" type="ORF">VIGAN_04030200</name>
</gene>
<feature type="repeat" description="PPR" evidence="3">
    <location>
        <begin position="533"/>
        <end position="567"/>
    </location>
</feature>
<feature type="repeat" description="PPR" evidence="3">
    <location>
        <begin position="639"/>
        <end position="673"/>
    </location>
</feature>
<name>A0A0S3RRI4_PHAAN</name>
<dbReference type="EMBL" id="AP015037">
    <property type="protein sequence ID" value="BAT83188.1"/>
    <property type="molecule type" value="Genomic_DNA"/>
</dbReference>
<dbReference type="InterPro" id="IPR011990">
    <property type="entry name" value="TPR-like_helical_dom_sf"/>
</dbReference>
<feature type="repeat" description="PPR" evidence="3">
    <location>
        <begin position="463"/>
        <end position="497"/>
    </location>
</feature>
<proteinExistence type="inferred from homology"/>
<dbReference type="InterPro" id="IPR002885">
    <property type="entry name" value="PPR_rpt"/>
</dbReference>
<evidence type="ECO:0008006" key="6">
    <source>
        <dbReference type="Google" id="ProtNLM"/>
    </source>
</evidence>
<protein>
    <recommendedName>
        <fullName evidence="6">Pentacotripeptide-repeat region of PRORP domain-containing protein</fullName>
    </recommendedName>
</protein>
<evidence type="ECO:0000256" key="3">
    <source>
        <dbReference type="PROSITE-ProRule" id="PRU00708"/>
    </source>
</evidence>
<evidence type="ECO:0000313" key="5">
    <source>
        <dbReference type="Proteomes" id="UP000291084"/>
    </source>
</evidence>
<dbReference type="Proteomes" id="UP000291084">
    <property type="component" value="Chromosome 4"/>
</dbReference>
<dbReference type="SUPFAM" id="SSF48452">
    <property type="entry name" value="TPR-like"/>
    <property type="match status" value="1"/>
</dbReference>
<comment type="similarity">
    <text evidence="1">Belongs to the PPR family. P subfamily.</text>
</comment>